<protein>
    <submittedName>
        <fullName evidence="5">Threonine synthase</fullName>
    </submittedName>
</protein>
<dbReference type="GO" id="GO:0009097">
    <property type="term" value="P:isoleucine biosynthetic process"/>
    <property type="evidence" value="ECO:0007669"/>
    <property type="project" value="TreeGrafter"/>
</dbReference>
<keyword evidence="2" id="KW-0663">Pyridoxal phosphate</keyword>
<dbReference type="RefSeq" id="WP_161815721.1">
    <property type="nucleotide sequence ID" value="NZ_BLJN01000008.1"/>
</dbReference>
<evidence type="ECO:0000256" key="1">
    <source>
        <dbReference type="ARBA" id="ARBA00001933"/>
    </source>
</evidence>
<dbReference type="GO" id="GO:0003941">
    <property type="term" value="F:L-serine ammonia-lyase activity"/>
    <property type="evidence" value="ECO:0007669"/>
    <property type="project" value="TreeGrafter"/>
</dbReference>
<evidence type="ECO:0000313" key="5">
    <source>
        <dbReference type="EMBL" id="GFE84105.1"/>
    </source>
</evidence>
<keyword evidence="3" id="KW-0456">Lyase</keyword>
<dbReference type="GO" id="GO:0004794">
    <property type="term" value="F:threonine deaminase activity"/>
    <property type="evidence" value="ECO:0007669"/>
    <property type="project" value="TreeGrafter"/>
</dbReference>
<proteinExistence type="predicted"/>
<dbReference type="InterPro" id="IPR050147">
    <property type="entry name" value="Ser/Thr_Dehydratase"/>
</dbReference>
<dbReference type="PANTHER" id="PTHR48078">
    <property type="entry name" value="THREONINE DEHYDRATASE, MITOCHONDRIAL-RELATED"/>
    <property type="match status" value="1"/>
</dbReference>
<dbReference type="InterPro" id="IPR001926">
    <property type="entry name" value="TrpB-like_PALP"/>
</dbReference>
<reference evidence="6" key="1">
    <citation type="submission" date="2020-01" db="EMBL/GenBank/DDBJ databases">
        <title>'Steroidobacter agaridevorans' sp. nov., agar-degrading bacteria isolated from rhizosphere soils.</title>
        <authorList>
            <person name="Ikenaga M."/>
            <person name="Kataoka M."/>
            <person name="Murouchi A."/>
            <person name="Katsuragi S."/>
            <person name="Sakai M."/>
        </authorList>
    </citation>
    <scope>NUCLEOTIDE SEQUENCE [LARGE SCALE GENOMIC DNA]</scope>
    <source>
        <strain evidence="6">YU21-B</strain>
    </source>
</reference>
<dbReference type="Proteomes" id="UP000445000">
    <property type="component" value="Unassembled WGS sequence"/>
</dbReference>
<dbReference type="PANTHER" id="PTHR48078:SF6">
    <property type="entry name" value="L-THREONINE DEHYDRATASE CATABOLIC TDCB"/>
    <property type="match status" value="1"/>
</dbReference>
<organism evidence="5 6">
    <name type="scientific">Steroidobacter agaridevorans</name>
    <dbReference type="NCBI Taxonomy" id="2695856"/>
    <lineage>
        <taxon>Bacteria</taxon>
        <taxon>Pseudomonadati</taxon>
        <taxon>Pseudomonadota</taxon>
        <taxon>Gammaproteobacteria</taxon>
        <taxon>Steroidobacterales</taxon>
        <taxon>Steroidobacteraceae</taxon>
        <taxon>Steroidobacter</taxon>
    </lineage>
</organism>
<evidence type="ECO:0000313" key="6">
    <source>
        <dbReference type="Proteomes" id="UP000445000"/>
    </source>
</evidence>
<comment type="caution">
    <text evidence="5">The sequence shown here is derived from an EMBL/GenBank/DDBJ whole genome shotgun (WGS) entry which is preliminary data.</text>
</comment>
<dbReference type="InterPro" id="IPR036052">
    <property type="entry name" value="TrpB-like_PALP_sf"/>
</dbReference>
<keyword evidence="6" id="KW-1185">Reference proteome</keyword>
<feature type="domain" description="Tryptophan synthase beta chain-like PALP" evidence="4">
    <location>
        <begin position="66"/>
        <end position="362"/>
    </location>
</feature>
<comment type="cofactor">
    <cofactor evidence="1">
        <name>pyridoxal 5'-phosphate</name>
        <dbReference type="ChEBI" id="CHEBI:597326"/>
    </cofactor>
</comment>
<dbReference type="Pfam" id="PF00291">
    <property type="entry name" value="PALP"/>
    <property type="match status" value="1"/>
</dbReference>
<dbReference type="GO" id="GO:0006567">
    <property type="term" value="P:L-threonine catabolic process"/>
    <property type="evidence" value="ECO:0007669"/>
    <property type="project" value="TreeGrafter"/>
</dbReference>
<dbReference type="AlphaFoldDB" id="A0A829YLC3"/>
<evidence type="ECO:0000256" key="3">
    <source>
        <dbReference type="ARBA" id="ARBA00023239"/>
    </source>
</evidence>
<sequence length="382" mass="40993">MTNSIQLFDPRTGKRYPLLEPRWRSDDRGPLLVEALPGIGRDDIDTRTQSLWRYRASLPLDLPQPISLGEGCTPLVEKPWGEHPLLFKLDWISPTGSFKDKGATVMVSFLKHLGIDAILEDSSGNGGAAIAAYGAAAGMHVRILCPESTQPAKVAQMKIFGADVRLIPGTRQDTENAALQQASEVFYASHNWHPFFIQGTKLTAYEIWEQLGFRAPDNVIVPVGAGSNVLGCDLGFSELLAAGQIKKLPRIFGVQPAACAPIKASFDAGVDELVPTEFSTTIAEGASIRKPVRLKEVLSAVRRSGGSIVSVGEDDILKALHRLASMGLFVEPTSAIVGASLDQLYTSGKIRAGETTVALLSGSGLKASAFVTRLFGETSPDR</sequence>
<accession>A0A829YLC3</accession>
<name>A0A829YLC3_9GAMM</name>
<dbReference type="Gene3D" id="3.40.50.1100">
    <property type="match status" value="2"/>
</dbReference>
<dbReference type="SUPFAM" id="SSF53686">
    <property type="entry name" value="Tryptophan synthase beta subunit-like PLP-dependent enzymes"/>
    <property type="match status" value="1"/>
</dbReference>
<evidence type="ECO:0000256" key="2">
    <source>
        <dbReference type="ARBA" id="ARBA00022898"/>
    </source>
</evidence>
<gene>
    <name evidence="5" type="primary">thrC_3</name>
    <name evidence="5" type="ORF">GCM10011487_61050</name>
</gene>
<dbReference type="EMBL" id="BLJN01000008">
    <property type="protein sequence ID" value="GFE84105.1"/>
    <property type="molecule type" value="Genomic_DNA"/>
</dbReference>
<dbReference type="GO" id="GO:0006565">
    <property type="term" value="P:L-serine catabolic process"/>
    <property type="evidence" value="ECO:0007669"/>
    <property type="project" value="TreeGrafter"/>
</dbReference>
<dbReference type="CDD" id="cd01563">
    <property type="entry name" value="Thr-synth_1"/>
    <property type="match status" value="1"/>
</dbReference>
<evidence type="ECO:0000259" key="4">
    <source>
        <dbReference type="Pfam" id="PF00291"/>
    </source>
</evidence>